<sequence length="531" mass="59317">MKKNYIYVILLLFLTFTSFGQKVTIIPTGIDNQNINTGPINLGSKSSAKVSLNVTVEMPAIPGNNGTISIFSLNGLNANVVIGGNGGTLFFGEGKTAVRSFVVTLSASDFDTSQGSIYAEYKTFSGVTYKSPNISVIKNGVTPPSPPSSSNNSEIIPYGGTPLLPKFTVYYDVIHQDWVNSANQIIKPNTPFYDPATLRERTFFKDGREQLGKKVNFYVVDFFTNLNEPKKINNTISKSQYLQYGESPTIITGNQATVTSGSTTISINNYQWQSRIKYPLTWFNFAYYFQTYGWKDIPGATQMNYTPPASNNAIEYRRLLIENPSDTNTYRRCATSNIIEVVPFQENLAKNSICCDQTISGNIPVNEITGNSIYDASYQWLFSEDNINWSPILGATEQNYTPTSLNPENSIYESTHYYKRTLYDSESNINYISNTIQVNFQVRPTNESVQIFPNPVTTQLTISSPLRIISNIIITNSTGNIVTPASLSIRNPSMIHLDVSNLRFGIYFMEMILSTPGATRVDKYQTKFIKQ</sequence>
<dbReference type="Proteomes" id="UP000184112">
    <property type="component" value="Unassembled WGS sequence"/>
</dbReference>
<gene>
    <name evidence="3" type="ORF">SAMN05444388_10589</name>
</gene>
<accession>A0A1M5NQ44</accession>
<evidence type="ECO:0000259" key="2">
    <source>
        <dbReference type="Pfam" id="PF18962"/>
    </source>
</evidence>
<evidence type="ECO:0000256" key="1">
    <source>
        <dbReference type="ARBA" id="ARBA00022729"/>
    </source>
</evidence>
<dbReference type="EMBL" id="FQWH01000005">
    <property type="protein sequence ID" value="SHG91618.1"/>
    <property type="molecule type" value="Genomic_DNA"/>
</dbReference>
<name>A0A1M5NQ44_FLAJO</name>
<dbReference type="InterPro" id="IPR026444">
    <property type="entry name" value="Secre_tail"/>
</dbReference>
<dbReference type="AlphaFoldDB" id="A0A1M5NQ44"/>
<organism evidence="3 4">
    <name type="scientific">Flavobacterium johnsoniae</name>
    <name type="common">Cytophaga johnsonae</name>
    <dbReference type="NCBI Taxonomy" id="986"/>
    <lineage>
        <taxon>Bacteria</taxon>
        <taxon>Pseudomonadati</taxon>
        <taxon>Bacteroidota</taxon>
        <taxon>Flavobacteriia</taxon>
        <taxon>Flavobacteriales</taxon>
        <taxon>Flavobacteriaceae</taxon>
        <taxon>Flavobacterium</taxon>
    </lineage>
</organism>
<feature type="domain" description="Secretion system C-terminal sorting" evidence="2">
    <location>
        <begin position="451"/>
        <end position="511"/>
    </location>
</feature>
<keyword evidence="1" id="KW-0732">Signal</keyword>
<reference evidence="3 4" key="1">
    <citation type="submission" date="2016-11" db="EMBL/GenBank/DDBJ databases">
        <authorList>
            <person name="Jaros S."/>
            <person name="Januszkiewicz K."/>
            <person name="Wedrychowicz H."/>
        </authorList>
    </citation>
    <scope>NUCLEOTIDE SEQUENCE [LARGE SCALE GENOMIC DNA]</scope>
    <source>
        <strain evidence="3 4">DSM 6792</strain>
    </source>
</reference>
<dbReference type="Pfam" id="PF18962">
    <property type="entry name" value="Por_Secre_tail"/>
    <property type="match status" value="1"/>
</dbReference>
<evidence type="ECO:0000313" key="3">
    <source>
        <dbReference type="EMBL" id="SHG91618.1"/>
    </source>
</evidence>
<dbReference type="RefSeq" id="WP_073409624.1">
    <property type="nucleotide sequence ID" value="NZ_FQWH01000005.1"/>
</dbReference>
<protein>
    <recommendedName>
        <fullName evidence="2">Secretion system C-terminal sorting domain-containing protein</fullName>
    </recommendedName>
</protein>
<evidence type="ECO:0000313" key="4">
    <source>
        <dbReference type="Proteomes" id="UP000184112"/>
    </source>
</evidence>
<proteinExistence type="predicted"/>